<dbReference type="InterPro" id="IPR001608">
    <property type="entry name" value="Ala_racemase_N"/>
</dbReference>
<reference evidence="2 3" key="1">
    <citation type="submission" date="2018-11" db="EMBL/GenBank/DDBJ databases">
        <title>Complete genome sequence of Nocardioides baekrokdamisoli strain KCTC 39748.</title>
        <authorList>
            <person name="Kang S.W."/>
            <person name="Lee K.C."/>
            <person name="Kim K.K."/>
            <person name="Kim J.S."/>
            <person name="Kim D.S."/>
            <person name="Ko S.H."/>
            <person name="Yang S.H."/>
            <person name="Shin Y.K."/>
            <person name="Lee J.S."/>
        </authorList>
    </citation>
    <scope>NUCLEOTIDE SEQUENCE [LARGE SCALE GENOMIC DNA]</scope>
    <source>
        <strain evidence="2 3">KCTC 39748</strain>
    </source>
</reference>
<accession>A0A3G9J199</accession>
<dbReference type="KEGG" id="nbe:Back2_16950"/>
<proteinExistence type="predicted"/>
<organism evidence="2 3">
    <name type="scientific">Nocardioides baekrokdamisoli</name>
    <dbReference type="NCBI Taxonomy" id="1804624"/>
    <lineage>
        <taxon>Bacteria</taxon>
        <taxon>Bacillati</taxon>
        <taxon>Actinomycetota</taxon>
        <taxon>Actinomycetes</taxon>
        <taxon>Propionibacteriales</taxon>
        <taxon>Nocardioidaceae</taxon>
        <taxon>Nocardioides</taxon>
    </lineage>
</organism>
<dbReference type="RefSeq" id="WP_125568541.1">
    <property type="nucleotide sequence ID" value="NZ_AP019307.1"/>
</dbReference>
<dbReference type="EMBL" id="AP019307">
    <property type="protein sequence ID" value="BBH17408.1"/>
    <property type="molecule type" value="Genomic_DNA"/>
</dbReference>
<dbReference type="Gene3D" id="3.20.20.10">
    <property type="entry name" value="Alanine racemase"/>
    <property type="match status" value="1"/>
</dbReference>
<dbReference type="SUPFAM" id="SSF51419">
    <property type="entry name" value="PLP-binding barrel"/>
    <property type="match status" value="1"/>
</dbReference>
<protein>
    <submittedName>
        <fullName evidence="2">Alanine racemase</fullName>
    </submittedName>
</protein>
<keyword evidence="3" id="KW-1185">Reference proteome</keyword>
<dbReference type="AlphaFoldDB" id="A0A3G9J199"/>
<dbReference type="OrthoDB" id="2986620at2"/>
<dbReference type="Gene3D" id="2.40.37.10">
    <property type="entry name" value="Lyase, Ornithine Decarboxylase, Chain A, domain 1"/>
    <property type="match status" value="1"/>
</dbReference>
<dbReference type="GO" id="GO:0003824">
    <property type="term" value="F:catalytic activity"/>
    <property type="evidence" value="ECO:0007669"/>
    <property type="project" value="InterPro"/>
</dbReference>
<evidence type="ECO:0000259" key="1">
    <source>
        <dbReference type="Pfam" id="PF01168"/>
    </source>
</evidence>
<dbReference type="InterPro" id="IPR009006">
    <property type="entry name" value="Ala_racemase/Decarboxylase_C"/>
</dbReference>
<name>A0A3G9J199_9ACTN</name>
<dbReference type="Proteomes" id="UP000271573">
    <property type="component" value="Chromosome"/>
</dbReference>
<feature type="domain" description="Alanine racemase N-terminal" evidence="1">
    <location>
        <begin position="13"/>
        <end position="137"/>
    </location>
</feature>
<sequence length="333" mass="36940">MTVRLEIDGDRWRTHLRRVALTNPGLVPVAKGNGYGFGLASLARRAEWLGVDTIAVGTYTEIPEVIDRFSGDVLVLTPWTPGQAIPEDSKVARRLIHTIAHPGDAQALRDIHPRIRYVLEMATSMRRHGMTAAELRSEHHLQDGVTLHLPLVGDNLSEARELLAHHRGTAYVSHLSGADVLELERDDLRIRPRVGTKLWLGDLAAFKVSATVLEVHEVSRGDEFGYRRRHAPRPGRLLVVSGGTAHGIGLEAPAGDTSLKTRAKTAIKGTLEATGWHRSPFIWDGEPLRFAEPPHMQASLLWLPMGARVPDRGDRLDLRIRYTTTTFDETVIV</sequence>
<evidence type="ECO:0000313" key="3">
    <source>
        <dbReference type="Proteomes" id="UP000271573"/>
    </source>
</evidence>
<dbReference type="InterPro" id="IPR029066">
    <property type="entry name" value="PLP-binding_barrel"/>
</dbReference>
<gene>
    <name evidence="2" type="ORF">Back2_16950</name>
</gene>
<dbReference type="Pfam" id="PF01168">
    <property type="entry name" value="Ala_racemase_N"/>
    <property type="match status" value="1"/>
</dbReference>
<evidence type="ECO:0000313" key="2">
    <source>
        <dbReference type="EMBL" id="BBH17408.1"/>
    </source>
</evidence>